<evidence type="ECO:0000313" key="3">
    <source>
        <dbReference type="Proteomes" id="UP001066276"/>
    </source>
</evidence>
<dbReference type="EMBL" id="JANPWB010000010">
    <property type="protein sequence ID" value="KAJ1140227.1"/>
    <property type="molecule type" value="Genomic_DNA"/>
</dbReference>
<feature type="region of interest" description="Disordered" evidence="1">
    <location>
        <begin position="228"/>
        <end position="354"/>
    </location>
</feature>
<feature type="compositionally biased region" description="Low complexity" evidence="1">
    <location>
        <begin position="304"/>
        <end position="316"/>
    </location>
</feature>
<sequence length="354" mass="36256">MAQGKGDGVRLGVGRLEWALHPRPAGALTRCPVAASPARGPSGRTRACWVPAEAYSRSPDRGRGFFGSGDKQSKAARQTDPALTDQSPVLTLPLPPGVSSSSSAPGAGTVQLVLHAGLAQDRKPLGLGGARVLPGLSPPYPGLGVLPLGGCLPPSWSTGETRRLKPGPPHTRSPHQPACPGCPFFSTIKPPRSGGLQNPGGETKVGVSRPARPAGHLVAQPAGHLVARPGDQMARDDPGSAAGRQAGRQAGPSRQRACARSGRRLPGAACLPGRSCGPGGFPLRPSGRPADLRGIVGHPPSLHPAAQGGRPPCRAARGGGGLPRARARRPSPPARRQRDAGGRPRTETKAWLRG</sequence>
<feature type="region of interest" description="Disordered" evidence="1">
    <location>
        <begin position="58"/>
        <end position="88"/>
    </location>
</feature>
<protein>
    <submittedName>
        <fullName evidence="2">Uncharacterized protein</fullName>
    </submittedName>
</protein>
<evidence type="ECO:0000313" key="2">
    <source>
        <dbReference type="EMBL" id="KAJ1140227.1"/>
    </source>
</evidence>
<gene>
    <name evidence="2" type="ORF">NDU88_006584</name>
</gene>
<proteinExistence type="predicted"/>
<organism evidence="2 3">
    <name type="scientific">Pleurodeles waltl</name>
    <name type="common">Iberian ribbed newt</name>
    <dbReference type="NCBI Taxonomy" id="8319"/>
    <lineage>
        <taxon>Eukaryota</taxon>
        <taxon>Metazoa</taxon>
        <taxon>Chordata</taxon>
        <taxon>Craniata</taxon>
        <taxon>Vertebrata</taxon>
        <taxon>Euteleostomi</taxon>
        <taxon>Amphibia</taxon>
        <taxon>Batrachia</taxon>
        <taxon>Caudata</taxon>
        <taxon>Salamandroidea</taxon>
        <taxon>Salamandridae</taxon>
        <taxon>Pleurodelinae</taxon>
        <taxon>Pleurodeles</taxon>
    </lineage>
</organism>
<dbReference type="Proteomes" id="UP001066276">
    <property type="component" value="Chromosome 6"/>
</dbReference>
<accession>A0AAV7QL66</accession>
<name>A0AAV7QL66_PLEWA</name>
<feature type="region of interest" description="Disordered" evidence="1">
    <location>
        <begin position="158"/>
        <end position="209"/>
    </location>
</feature>
<dbReference type="AlphaFoldDB" id="A0AAV7QL66"/>
<reference evidence="2" key="1">
    <citation type="journal article" date="2022" name="bioRxiv">
        <title>Sequencing and chromosome-scale assembly of the giantPleurodeles waltlgenome.</title>
        <authorList>
            <person name="Brown T."/>
            <person name="Elewa A."/>
            <person name="Iarovenko S."/>
            <person name="Subramanian E."/>
            <person name="Araus A.J."/>
            <person name="Petzold A."/>
            <person name="Susuki M."/>
            <person name="Suzuki K.-i.T."/>
            <person name="Hayashi T."/>
            <person name="Toyoda A."/>
            <person name="Oliveira C."/>
            <person name="Osipova E."/>
            <person name="Leigh N.D."/>
            <person name="Simon A."/>
            <person name="Yun M.H."/>
        </authorList>
    </citation>
    <scope>NUCLEOTIDE SEQUENCE</scope>
    <source>
        <strain evidence="2">20211129_DDA</strain>
        <tissue evidence="2">Liver</tissue>
    </source>
</reference>
<feature type="compositionally biased region" description="Basic and acidic residues" evidence="1">
    <location>
        <begin position="336"/>
        <end position="354"/>
    </location>
</feature>
<comment type="caution">
    <text evidence="2">The sequence shown here is derived from an EMBL/GenBank/DDBJ whole genome shotgun (WGS) entry which is preliminary data.</text>
</comment>
<evidence type="ECO:0000256" key="1">
    <source>
        <dbReference type="SAM" id="MobiDB-lite"/>
    </source>
</evidence>
<feature type="compositionally biased region" description="Low complexity" evidence="1">
    <location>
        <begin position="239"/>
        <end position="256"/>
    </location>
</feature>
<keyword evidence="3" id="KW-1185">Reference proteome</keyword>